<gene>
    <name evidence="7" type="ORF">G3T16_20180</name>
</gene>
<evidence type="ECO:0000256" key="5">
    <source>
        <dbReference type="PIRSR" id="PIRSR617867-1"/>
    </source>
</evidence>
<dbReference type="SMART" id="SM00226">
    <property type="entry name" value="LMWPc"/>
    <property type="match status" value="1"/>
</dbReference>
<evidence type="ECO:0000256" key="4">
    <source>
        <dbReference type="ARBA" id="ARBA00022912"/>
    </source>
</evidence>
<dbReference type="SUPFAM" id="SSF52788">
    <property type="entry name" value="Phosphotyrosine protein phosphatases I"/>
    <property type="match status" value="1"/>
</dbReference>
<name>A0A6C0U8I4_9GAMM</name>
<protein>
    <recommendedName>
        <fullName evidence="2">protein-tyrosine-phosphatase</fullName>
        <ecNumber evidence="2">3.1.3.48</ecNumber>
    </recommendedName>
</protein>
<dbReference type="FunFam" id="3.40.50.2300:FF:000113">
    <property type="entry name" value="Low molecular weight protein-tyrosine-phosphatase"/>
    <property type="match status" value="1"/>
</dbReference>
<dbReference type="PRINTS" id="PR00719">
    <property type="entry name" value="LMWPTPASE"/>
</dbReference>
<accession>A0A6C0U8I4</accession>
<feature type="active site" description="Proton donor" evidence="5">
    <location>
        <position position="134"/>
    </location>
</feature>
<keyword evidence="3" id="KW-0378">Hydrolase</keyword>
<dbReference type="Gene3D" id="3.40.50.2300">
    <property type="match status" value="1"/>
</dbReference>
<evidence type="ECO:0000313" key="8">
    <source>
        <dbReference type="Proteomes" id="UP000477680"/>
    </source>
</evidence>
<proteinExistence type="inferred from homology"/>
<organism evidence="7 8">
    <name type="scientific">Kineobactrum salinum</name>
    <dbReference type="NCBI Taxonomy" id="2708301"/>
    <lineage>
        <taxon>Bacteria</taxon>
        <taxon>Pseudomonadati</taxon>
        <taxon>Pseudomonadota</taxon>
        <taxon>Gammaproteobacteria</taxon>
        <taxon>Cellvibrionales</taxon>
        <taxon>Halieaceae</taxon>
        <taxon>Kineobactrum</taxon>
    </lineage>
</organism>
<dbReference type="AlphaFoldDB" id="A0A6C0U8I4"/>
<evidence type="ECO:0000256" key="3">
    <source>
        <dbReference type="ARBA" id="ARBA00022801"/>
    </source>
</evidence>
<dbReference type="KEGG" id="kim:G3T16_20180"/>
<reference evidence="7 8" key="1">
    <citation type="submission" date="2020-02" db="EMBL/GenBank/DDBJ databases">
        <title>Genome sequencing for Kineobactrum sp. M2.</title>
        <authorList>
            <person name="Park S.-J."/>
        </authorList>
    </citation>
    <scope>NUCLEOTIDE SEQUENCE [LARGE SCALE GENOMIC DNA]</scope>
    <source>
        <strain evidence="7 8">M2</strain>
    </source>
</reference>
<dbReference type="Pfam" id="PF01451">
    <property type="entry name" value="LMWPc"/>
    <property type="match status" value="1"/>
</dbReference>
<dbReference type="Proteomes" id="UP000477680">
    <property type="component" value="Chromosome"/>
</dbReference>
<dbReference type="InterPro" id="IPR050438">
    <property type="entry name" value="LMW_PTPase"/>
</dbReference>
<dbReference type="CDD" id="cd16343">
    <property type="entry name" value="LMWPTP"/>
    <property type="match status" value="1"/>
</dbReference>
<dbReference type="GO" id="GO:0004725">
    <property type="term" value="F:protein tyrosine phosphatase activity"/>
    <property type="evidence" value="ECO:0007669"/>
    <property type="project" value="UniProtKB-EC"/>
</dbReference>
<evidence type="ECO:0000256" key="2">
    <source>
        <dbReference type="ARBA" id="ARBA00013064"/>
    </source>
</evidence>
<dbReference type="InterPro" id="IPR023485">
    <property type="entry name" value="Ptyr_pPase"/>
</dbReference>
<dbReference type="PANTHER" id="PTHR11717">
    <property type="entry name" value="LOW MOLECULAR WEIGHT PROTEIN TYROSINE PHOSPHATASE"/>
    <property type="match status" value="1"/>
</dbReference>
<dbReference type="EC" id="3.1.3.48" evidence="2"/>
<dbReference type="EMBL" id="CP048711">
    <property type="protein sequence ID" value="QIB67367.1"/>
    <property type="molecule type" value="Genomic_DNA"/>
</dbReference>
<evidence type="ECO:0000313" key="7">
    <source>
        <dbReference type="EMBL" id="QIB67367.1"/>
    </source>
</evidence>
<feature type="active site" evidence="5">
    <location>
        <position position="23"/>
    </location>
</feature>
<feature type="active site" description="Nucleophile" evidence="5">
    <location>
        <position position="17"/>
    </location>
</feature>
<evidence type="ECO:0000259" key="6">
    <source>
        <dbReference type="SMART" id="SM00226"/>
    </source>
</evidence>
<feature type="domain" description="Phosphotyrosine protein phosphatase I" evidence="6">
    <location>
        <begin position="11"/>
        <end position="160"/>
    </location>
</feature>
<keyword evidence="4" id="KW-0904">Protein phosphatase</keyword>
<dbReference type="InterPro" id="IPR017867">
    <property type="entry name" value="Tyr_phospatase_low_mol_wt"/>
</dbReference>
<keyword evidence="8" id="KW-1185">Reference proteome</keyword>
<comment type="similarity">
    <text evidence="1">Belongs to the low molecular weight phosphotyrosine protein phosphatase family.</text>
</comment>
<dbReference type="InterPro" id="IPR036196">
    <property type="entry name" value="Ptyr_pPase_sf"/>
</dbReference>
<dbReference type="PANTHER" id="PTHR11717:SF7">
    <property type="entry name" value="LOW MOLECULAR WEIGHT PHOSPHOTYROSINE PROTEIN PHOSPHATASE"/>
    <property type="match status" value="1"/>
</dbReference>
<dbReference type="RefSeq" id="WP_163496794.1">
    <property type="nucleotide sequence ID" value="NZ_CP048711.1"/>
</dbReference>
<sequence>MSPQPEQPKPVRVLFVCLGNICRSPTAHGVFQALLERERIAHRISVDSCGTAAWHTGKAPDPRSTAAARTRGYDLSVLRARQLQWHDFFEFDYMLAMDSQNLEEIRRQAPLDYAGHIGLLLDFADAGSGRDVPDPYHGGGAGFEHVLDLVEAACEGLLREIRRRDAG</sequence>
<evidence type="ECO:0000256" key="1">
    <source>
        <dbReference type="ARBA" id="ARBA00011063"/>
    </source>
</evidence>